<evidence type="ECO:0000259" key="2">
    <source>
        <dbReference type="Pfam" id="PF17919"/>
    </source>
</evidence>
<dbReference type="EMBL" id="LRGB01018026">
    <property type="protein sequence ID" value="KZR98199.1"/>
    <property type="molecule type" value="Genomic_DNA"/>
</dbReference>
<dbReference type="InterPro" id="IPR043502">
    <property type="entry name" value="DNA/RNA_pol_sf"/>
</dbReference>
<dbReference type="EC" id="2.7.7.49" evidence="1"/>
<sequence>DSVMFVAAKIQRKFTGNGAVKINRCSHPGKEWMVPSAVVQIKKGKLKVPIVNLQSGPLQFKRRDLITMIDIDLEAEVTMETKEANSPIIRTATAEKSVPKPCPSWVQKLRLGDELSEKEKISLLAVIKRRWRCFPNKEGQIGKTDQAEHLIDTGDAQPVRSAPYRVSRYEREIIVDEVAKMMRAGMIRPSSSPWSAPVVLVPVAEKNQCKTAFITPDGLYEFRRQHLGHVIDGNGIRPHPDKVQALVNFKTHDVKSLRGFLGPASYFRRFIPNFAAVASPLYGLQNAPWIWSEKKQSAKQKLVQYLTSAPVLAHFNEKLDVVIQTDASNLGLGAVLLQDDGAGPRLVAF</sequence>
<dbReference type="GO" id="GO:0008168">
    <property type="term" value="F:methyltransferase activity"/>
    <property type="evidence" value="ECO:0007669"/>
    <property type="project" value="UniProtKB-KW"/>
</dbReference>
<dbReference type="Pfam" id="PF17919">
    <property type="entry name" value="RT_RNaseH_2"/>
    <property type="match status" value="1"/>
</dbReference>
<keyword evidence="3" id="KW-0808">Transferase</keyword>
<dbReference type="Proteomes" id="UP000076858">
    <property type="component" value="Unassembled WGS sequence"/>
</dbReference>
<gene>
    <name evidence="3" type="ORF">APZ42_006497</name>
</gene>
<feature type="non-terminal residue" evidence="3">
    <location>
        <position position="349"/>
    </location>
</feature>
<dbReference type="Gene3D" id="3.30.70.270">
    <property type="match status" value="1"/>
</dbReference>
<keyword evidence="4" id="KW-1185">Reference proteome</keyword>
<organism evidence="3 4">
    <name type="scientific">Daphnia magna</name>
    <dbReference type="NCBI Taxonomy" id="35525"/>
    <lineage>
        <taxon>Eukaryota</taxon>
        <taxon>Metazoa</taxon>
        <taxon>Ecdysozoa</taxon>
        <taxon>Arthropoda</taxon>
        <taxon>Crustacea</taxon>
        <taxon>Branchiopoda</taxon>
        <taxon>Diplostraca</taxon>
        <taxon>Cladocera</taxon>
        <taxon>Anomopoda</taxon>
        <taxon>Daphniidae</taxon>
        <taxon>Daphnia</taxon>
    </lineage>
</organism>
<reference evidence="3 4" key="1">
    <citation type="submission" date="2016-03" db="EMBL/GenBank/DDBJ databases">
        <title>EvidentialGene: Evidence-directed Construction of Genes on Genomes.</title>
        <authorList>
            <person name="Gilbert D.G."/>
            <person name="Choi J.-H."/>
            <person name="Mockaitis K."/>
            <person name="Colbourne J."/>
            <person name="Pfrender M."/>
        </authorList>
    </citation>
    <scope>NUCLEOTIDE SEQUENCE [LARGE SCALE GENOMIC DNA]</scope>
    <source>
        <strain evidence="3 4">Xinb3</strain>
        <tissue evidence="3">Complete organism</tissue>
    </source>
</reference>
<dbReference type="AlphaFoldDB" id="A0A164FVC4"/>
<accession>A0A164FVC4</accession>
<dbReference type="SUPFAM" id="SSF56672">
    <property type="entry name" value="DNA/RNA polymerases"/>
    <property type="match status" value="1"/>
</dbReference>
<feature type="domain" description="Reverse transcriptase/retrotransposon-derived protein RNase H-like" evidence="2">
    <location>
        <begin position="291"/>
        <end position="349"/>
    </location>
</feature>
<dbReference type="Gene3D" id="3.10.10.10">
    <property type="entry name" value="HIV Type 1 Reverse Transcriptase, subunit A, domain 1"/>
    <property type="match status" value="1"/>
</dbReference>
<proteinExistence type="predicted"/>
<dbReference type="OrthoDB" id="6382106at2759"/>
<comment type="caution">
    <text evidence="3">The sequence shown here is derived from an EMBL/GenBank/DDBJ whole genome shotgun (WGS) entry which is preliminary data.</text>
</comment>
<dbReference type="STRING" id="35525.A0A164FVC4"/>
<feature type="non-terminal residue" evidence="3">
    <location>
        <position position="1"/>
    </location>
</feature>
<dbReference type="GO" id="GO:0032259">
    <property type="term" value="P:methylation"/>
    <property type="evidence" value="ECO:0007669"/>
    <property type="project" value="UniProtKB-KW"/>
</dbReference>
<evidence type="ECO:0000313" key="3">
    <source>
        <dbReference type="EMBL" id="KZR98199.1"/>
    </source>
</evidence>
<dbReference type="InterPro" id="IPR051320">
    <property type="entry name" value="Viral_Replic_Matur_Polypro"/>
</dbReference>
<protein>
    <recommendedName>
        <fullName evidence="1">RNA-directed DNA polymerase</fullName>
        <ecNumber evidence="1">2.7.7.49</ecNumber>
    </recommendedName>
</protein>
<evidence type="ECO:0000313" key="4">
    <source>
        <dbReference type="Proteomes" id="UP000076858"/>
    </source>
</evidence>
<dbReference type="FunFam" id="3.30.70.270:FF:000020">
    <property type="entry name" value="Transposon Tf2-6 polyprotein-like Protein"/>
    <property type="match status" value="1"/>
</dbReference>
<dbReference type="PANTHER" id="PTHR33064:SF37">
    <property type="entry name" value="RIBONUCLEASE H"/>
    <property type="match status" value="1"/>
</dbReference>
<dbReference type="GO" id="GO:0003964">
    <property type="term" value="F:RNA-directed DNA polymerase activity"/>
    <property type="evidence" value="ECO:0007669"/>
    <property type="project" value="UniProtKB-EC"/>
</dbReference>
<dbReference type="InterPro" id="IPR043128">
    <property type="entry name" value="Rev_trsase/Diguanyl_cyclase"/>
</dbReference>
<evidence type="ECO:0000256" key="1">
    <source>
        <dbReference type="ARBA" id="ARBA00012493"/>
    </source>
</evidence>
<dbReference type="InterPro" id="IPR041577">
    <property type="entry name" value="RT_RNaseH_2"/>
</dbReference>
<name>A0A164FVC4_9CRUS</name>
<dbReference type="PANTHER" id="PTHR33064">
    <property type="entry name" value="POL PROTEIN"/>
    <property type="match status" value="1"/>
</dbReference>
<keyword evidence="3" id="KW-0489">Methyltransferase</keyword>